<comment type="caution">
    <text evidence="1">The sequence shown here is derived from an EMBL/GenBank/DDBJ whole genome shotgun (WGS) entry which is preliminary data.</text>
</comment>
<gene>
    <name evidence="1" type="ORF">PPENT_87.1.T0290301</name>
</gene>
<dbReference type="AlphaFoldDB" id="A0A8S1U2Z7"/>
<name>A0A8S1U2Z7_9CILI</name>
<dbReference type="EMBL" id="CAJJDO010000029">
    <property type="protein sequence ID" value="CAD8157026.1"/>
    <property type="molecule type" value="Genomic_DNA"/>
</dbReference>
<reference evidence="1" key="1">
    <citation type="submission" date="2021-01" db="EMBL/GenBank/DDBJ databases">
        <authorList>
            <consortium name="Genoscope - CEA"/>
            <person name="William W."/>
        </authorList>
    </citation>
    <scope>NUCLEOTIDE SEQUENCE</scope>
</reference>
<protein>
    <submittedName>
        <fullName evidence="1">Uncharacterized protein</fullName>
    </submittedName>
</protein>
<sequence>MLDFQFLCNFYNVDTYLENQSIQYINHSNFSNITKAEILEPTSICILRELINFKYLFPYPESQICSRIIQNQFQNYRRSKSSQMFNRYYQTKTRFQETQQLFLNLFMLMNQDSIYYKLIMFLFIISSKIIYQKWQDHLQLKKWNISFSKKLNNLQMNKKIDYNTNQKQIKQQQTEKSIENQLKKLLLTYKNCKRTQSFINKQEDWKKDQKYKKRIHKIFRIRIYQQLHY</sequence>
<organism evidence="1 2">
    <name type="scientific">Paramecium pentaurelia</name>
    <dbReference type="NCBI Taxonomy" id="43138"/>
    <lineage>
        <taxon>Eukaryota</taxon>
        <taxon>Sar</taxon>
        <taxon>Alveolata</taxon>
        <taxon>Ciliophora</taxon>
        <taxon>Intramacronucleata</taxon>
        <taxon>Oligohymenophorea</taxon>
        <taxon>Peniculida</taxon>
        <taxon>Parameciidae</taxon>
        <taxon>Paramecium</taxon>
    </lineage>
</organism>
<accession>A0A8S1U2Z7</accession>
<evidence type="ECO:0000313" key="1">
    <source>
        <dbReference type="EMBL" id="CAD8157026.1"/>
    </source>
</evidence>
<proteinExistence type="predicted"/>
<dbReference type="Proteomes" id="UP000689195">
    <property type="component" value="Unassembled WGS sequence"/>
</dbReference>
<keyword evidence="2" id="KW-1185">Reference proteome</keyword>
<evidence type="ECO:0000313" key="2">
    <source>
        <dbReference type="Proteomes" id="UP000689195"/>
    </source>
</evidence>